<gene>
    <name evidence="2" type="ORF">LCGC14_1127490</name>
</gene>
<feature type="transmembrane region" description="Helical" evidence="1">
    <location>
        <begin position="67"/>
        <end position="84"/>
    </location>
</feature>
<reference evidence="2" key="1">
    <citation type="journal article" date="2015" name="Nature">
        <title>Complex archaea that bridge the gap between prokaryotes and eukaryotes.</title>
        <authorList>
            <person name="Spang A."/>
            <person name="Saw J.H."/>
            <person name="Jorgensen S.L."/>
            <person name="Zaremba-Niedzwiedzka K."/>
            <person name="Martijn J."/>
            <person name="Lind A.E."/>
            <person name="van Eijk R."/>
            <person name="Schleper C."/>
            <person name="Guy L."/>
            <person name="Ettema T.J."/>
        </authorList>
    </citation>
    <scope>NUCLEOTIDE SEQUENCE</scope>
</reference>
<organism evidence="2">
    <name type="scientific">marine sediment metagenome</name>
    <dbReference type="NCBI Taxonomy" id="412755"/>
    <lineage>
        <taxon>unclassified sequences</taxon>
        <taxon>metagenomes</taxon>
        <taxon>ecological metagenomes</taxon>
    </lineage>
</organism>
<keyword evidence="1" id="KW-1133">Transmembrane helix</keyword>
<proteinExistence type="predicted"/>
<keyword evidence="1" id="KW-0472">Membrane</keyword>
<feature type="transmembrane region" description="Helical" evidence="1">
    <location>
        <begin position="90"/>
        <end position="110"/>
    </location>
</feature>
<keyword evidence="1" id="KW-0812">Transmembrane</keyword>
<evidence type="ECO:0000256" key="1">
    <source>
        <dbReference type="SAM" id="Phobius"/>
    </source>
</evidence>
<comment type="caution">
    <text evidence="2">The sequence shown here is derived from an EMBL/GenBank/DDBJ whole genome shotgun (WGS) entry which is preliminary data.</text>
</comment>
<protein>
    <submittedName>
        <fullName evidence="2">Uncharacterized protein</fullName>
    </submittedName>
</protein>
<feature type="transmembrane region" description="Helical" evidence="1">
    <location>
        <begin position="39"/>
        <end position="60"/>
    </location>
</feature>
<sequence>MRILFIVILIIHGLIHFMGFAKAFDFGNIAQFTKEISKPMGLLWLLTGLLFFISAILYLMKKDTWPLIAIIAVVLSQLLIFMVWKDAKFGTIANIIILFVGIVGLGHYQFDKMVRAESKQLLQNVQTENHPAISKTAMERLPEIVQKSMRSSGVIGQDEIVSVRLQQKGEMKTKPEGKWMPFTATQYFNVEDAAFIWTTEVDFMPMVNMAGRDKLIDGKGEMLIKLANMIPVVDEGNNEKVNSGAMLRYMAEMVWFPSAMLNDYIKWEAMDANAAKATFTLKGESVSGIYTFSDKGNFKSFEANRYYGGKMDSKLEKWKITASDYKEFNGIKIPNKCSVIWKLREGDSNWLNLEITELEYNRSQSFEN</sequence>
<dbReference type="AlphaFoldDB" id="A0A0F9Q7W5"/>
<dbReference type="InterPro" id="IPR054213">
    <property type="entry name" value="DUF6920"/>
</dbReference>
<dbReference type="EMBL" id="LAZR01005258">
    <property type="protein sequence ID" value="KKN01458.1"/>
    <property type="molecule type" value="Genomic_DNA"/>
</dbReference>
<evidence type="ECO:0000313" key="2">
    <source>
        <dbReference type="EMBL" id="KKN01458.1"/>
    </source>
</evidence>
<dbReference type="Pfam" id="PF21900">
    <property type="entry name" value="DUF6920"/>
    <property type="match status" value="1"/>
</dbReference>
<accession>A0A0F9Q7W5</accession>
<name>A0A0F9Q7W5_9ZZZZ</name>